<dbReference type="Proteomes" id="UP000593571">
    <property type="component" value="Unassembled WGS sequence"/>
</dbReference>
<dbReference type="AlphaFoldDB" id="A0A7J8DHN9"/>
<accession>A0A7J8DHN9</accession>
<proteinExistence type="predicted"/>
<evidence type="ECO:0000313" key="2">
    <source>
        <dbReference type="Proteomes" id="UP000593571"/>
    </source>
</evidence>
<keyword evidence="2" id="KW-1185">Reference proteome</keyword>
<organism evidence="1 2">
    <name type="scientific">Rousettus aegyptiacus</name>
    <name type="common">Egyptian fruit bat</name>
    <name type="synonym">Pteropus aegyptiacus</name>
    <dbReference type="NCBI Taxonomy" id="9407"/>
    <lineage>
        <taxon>Eukaryota</taxon>
        <taxon>Metazoa</taxon>
        <taxon>Chordata</taxon>
        <taxon>Craniata</taxon>
        <taxon>Vertebrata</taxon>
        <taxon>Euteleostomi</taxon>
        <taxon>Mammalia</taxon>
        <taxon>Eutheria</taxon>
        <taxon>Laurasiatheria</taxon>
        <taxon>Chiroptera</taxon>
        <taxon>Yinpterochiroptera</taxon>
        <taxon>Pteropodoidea</taxon>
        <taxon>Pteropodidae</taxon>
        <taxon>Rousettinae</taxon>
        <taxon>Rousettus</taxon>
    </lineage>
</organism>
<sequence length="134" mass="14484">MGVFSLSCWKPQATPGLNSGGNLFSLLPFTTRSSERGGTEGDHLPLPGRLRSAHPSFYRPTFLLVISLPEEDPQEKTLCQTPAWDKAGCLTGISHSCELSPHRPLAPPALLSSQICPPNIQIVAETVQVPEIQL</sequence>
<dbReference type="EMBL" id="JACASE010000012">
    <property type="protein sequence ID" value="KAF6422754.1"/>
    <property type="molecule type" value="Genomic_DNA"/>
</dbReference>
<reference evidence="1 2" key="1">
    <citation type="journal article" date="2020" name="Nature">
        <title>Six reference-quality genomes reveal evolution of bat adaptations.</title>
        <authorList>
            <person name="Jebb D."/>
            <person name="Huang Z."/>
            <person name="Pippel M."/>
            <person name="Hughes G.M."/>
            <person name="Lavrichenko K."/>
            <person name="Devanna P."/>
            <person name="Winkler S."/>
            <person name="Jermiin L.S."/>
            <person name="Skirmuntt E.C."/>
            <person name="Katzourakis A."/>
            <person name="Burkitt-Gray L."/>
            <person name="Ray D.A."/>
            <person name="Sullivan K.A.M."/>
            <person name="Roscito J.G."/>
            <person name="Kirilenko B.M."/>
            <person name="Davalos L.M."/>
            <person name="Corthals A.P."/>
            <person name="Power M.L."/>
            <person name="Jones G."/>
            <person name="Ransome R.D."/>
            <person name="Dechmann D.K.N."/>
            <person name="Locatelli A.G."/>
            <person name="Puechmaille S.J."/>
            <person name="Fedrigo O."/>
            <person name="Jarvis E.D."/>
            <person name="Hiller M."/>
            <person name="Vernes S.C."/>
            <person name="Myers E.W."/>
            <person name="Teeling E.C."/>
        </authorList>
    </citation>
    <scope>NUCLEOTIDE SEQUENCE [LARGE SCALE GENOMIC DNA]</scope>
    <source>
        <strain evidence="1">MRouAeg1</strain>
        <tissue evidence="1">Muscle</tissue>
    </source>
</reference>
<evidence type="ECO:0000313" key="1">
    <source>
        <dbReference type="EMBL" id="KAF6422754.1"/>
    </source>
</evidence>
<name>A0A7J8DHN9_ROUAE</name>
<protein>
    <submittedName>
        <fullName evidence="1">Uncharacterized protein</fullName>
    </submittedName>
</protein>
<gene>
    <name evidence="1" type="ORF">HJG63_008565</name>
</gene>
<comment type="caution">
    <text evidence="1">The sequence shown here is derived from an EMBL/GenBank/DDBJ whole genome shotgun (WGS) entry which is preliminary data.</text>
</comment>